<organism evidence="1 2">
    <name type="scientific">Ignelater luminosus</name>
    <name type="common">Cucubano</name>
    <name type="synonym">Pyrophorus luminosus</name>
    <dbReference type="NCBI Taxonomy" id="2038154"/>
    <lineage>
        <taxon>Eukaryota</taxon>
        <taxon>Metazoa</taxon>
        <taxon>Ecdysozoa</taxon>
        <taxon>Arthropoda</taxon>
        <taxon>Hexapoda</taxon>
        <taxon>Insecta</taxon>
        <taxon>Pterygota</taxon>
        <taxon>Neoptera</taxon>
        <taxon>Endopterygota</taxon>
        <taxon>Coleoptera</taxon>
        <taxon>Polyphaga</taxon>
        <taxon>Elateriformia</taxon>
        <taxon>Elateroidea</taxon>
        <taxon>Elateridae</taxon>
        <taxon>Agrypninae</taxon>
        <taxon>Pyrophorini</taxon>
        <taxon>Ignelater</taxon>
    </lineage>
</organism>
<dbReference type="AlphaFoldDB" id="A0A8K0CZI2"/>
<dbReference type="EMBL" id="VTPC01012067">
    <property type="protein sequence ID" value="KAF2892135.1"/>
    <property type="molecule type" value="Genomic_DNA"/>
</dbReference>
<reference evidence="1" key="1">
    <citation type="submission" date="2019-08" db="EMBL/GenBank/DDBJ databases">
        <title>The genome of the North American firefly Photinus pyralis.</title>
        <authorList>
            <consortium name="Photinus pyralis genome working group"/>
            <person name="Fallon T.R."/>
            <person name="Sander Lower S.E."/>
            <person name="Weng J.-K."/>
        </authorList>
    </citation>
    <scope>NUCLEOTIDE SEQUENCE</scope>
    <source>
        <strain evidence="1">TRF0915ILg1</strain>
        <tissue evidence="1">Whole body</tissue>
    </source>
</reference>
<keyword evidence="2" id="KW-1185">Reference proteome</keyword>
<dbReference type="OrthoDB" id="6783654at2759"/>
<evidence type="ECO:0000313" key="1">
    <source>
        <dbReference type="EMBL" id="KAF2892135.1"/>
    </source>
</evidence>
<proteinExistence type="predicted"/>
<dbReference type="Proteomes" id="UP000801492">
    <property type="component" value="Unassembled WGS sequence"/>
</dbReference>
<accession>A0A8K0CZI2</accession>
<name>A0A8K0CZI2_IGNLU</name>
<evidence type="ECO:0000313" key="2">
    <source>
        <dbReference type="Proteomes" id="UP000801492"/>
    </source>
</evidence>
<sequence length="160" mass="18339">KVIAINKGERREMFEKGQRVLVKDYRKQNSPIRTKATITEILGNKNYLCLFGNGTIWKSHLNQIKKLDYPLEPEEIIANELHILKTKKMKTPATSKNNVFVNGSPNYPTCSSETSAICFSPLPRRAVDLDNNYPQNVEHTRVTKSDRTVCKPLALRDYEC</sequence>
<protein>
    <submittedName>
        <fullName evidence="1">Uncharacterized protein</fullName>
    </submittedName>
</protein>
<comment type="caution">
    <text evidence="1">The sequence shown here is derived from an EMBL/GenBank/DDBJ whole genome shotgun (WGS) entry which is preliminary data.</text>
</comment>
<feature type="non-terminal residue" evidence="1">
    <location>
        <position position="1"/>
    </location>
</feature>
<gene>
    <name evidence="1" type="ORF">ILUMI_14038</name>
</gene>